<keyword evidence="10" id="KW-1185">Reference proteome</keyword>
<dbReference type="AlphaFoldDB" id="A0ABD4Z4Q1"/>
<dbReference type="GO" id="GO:0019363">
    <property type="term" value="P:pyridine nucleotide biosynthetic process"/>
    <property type="evidence" value="ECO:0007669"/>
    <property type="project" value="UniProtKB-KW"/>
</dbReference>
<evidence type="ECO:0000256" key="3">
    <source>
        <dbReference type="ARBA" id="ARBA00022723"/>
    </source>
</evidence>
<dbReference type="GO" id="GO:0008936">
    <property type="term" value="F:nicotinamidase activity"/>
    <property type="evidence" value="ECO:0007669"/>
    <property type="project" value="UniProtKB-EC"/>
</dbReference>
<keyword evidence="2" id="KW-0662">Pyridine nucleotide biosynthesis</keyword>
<evidence type="ECO:0000313" key="9">
    <source>
        <dbReference type="EMBL" id="MDK6028130.1"/>
    </source>
</evidence>
<dbReference type="EC" id="3.5.1.19" evidence="6"/>
<accession>A0ABD4Z4Q1</accession>
<dbReference type="Proteomes" id="UP001529235">
    <property type="component" value="Unassembled WGS sequence"/>
</dbReference>
<evidence type="ECO:0000256" key="2">
    <source>
        <dbReference type="ARBA" id="ARBA00022642"/>
    </source>
</evidence>
<dbReference type="InterPro" id="IPR036380">
    <property type="entry name" value="Isochorismatase-like_sf"/>
</dbReference>
<reference evidence="9 10" key="1">
    <citation type="submission" date="2023-05" db="EMBL/GenBank/DDBJ databases">
        <title>A new hyperthermophilic archaea 'Ignisphaera cupida' sp. nov. and description of the family 'Ignisphaeraceae' fam. nov.</title>
        <authorList>
            <person name="Podosokorskaya O.A."/>
            <person name="Elcheninov A.G."/>
            <person name="Klukina A."/>
            <person name="Merkel A.Y."/>
        </authorList>
    </citation>
    <scope>NUCLEOTIDE SEQUENCE [LARGE SCALE GENOMIC DNA]</scope>
    <source>
        <strain evidence="9 10">4213-co</strain>
    </source>
</reference>
<gene>
    <name evidence="9" type="ORF">QPL79_01965</name>
</gene>
<evidence type="ECO:0000256" key="5">
    <source>
        <dbReference type="ARBA" id="ARBA00037900"/>
    </source>
</evidence>
<dbReference type="CDD" id="cd01011">
    <property type="entry name" value="nicotinamidase"/>
    <property type="match status" value="1"/>
</dbReference>
<dbReference type="RefSeq" id="WP_285273104.1">
    <property type="nucleotide sequence ID" value="NZ_JASNVW010000001.1"/>
</dbReference>
<keyword evidence="3" id="KW-0479">Metal-binding</keyword>
<organism evidence="9 10">
    <name type="scientific">Ignisphaera cupida</name>
    <dbReference type="NCBI Taxonomy" id="3050454"/>
    <lineage>
        <taxon>Archaea</taxon>
        <taxon>Thermoproteota</taxon>
        <taxon>Thermoprotei</taxon>
        <taxon>Desulfurococcales</taxon>
        <taxon>Desulfurococcaceae</taxon>
        <taxon>Ignisphaera</taxon>
    </lineage>
</organism>
<comment type="caution">
    <text evidence="9">The sequence shown here is derived from an EMBL/GenBank/DDBJ whole genome shotgun (WGS) entry which is preliminary data.</text>
</comment>
<feature type="domain" description="Isochorismatase-like" evidence="8">
    <location>
        <begin position="11"/>
        <end position="190"/>
    </location>
</feature>
<evidence type="ECO:0000313" key="10">
    <source>
        <dbReference type="Proteomes" id="UP001529235"/>
    </source>
</evidence>
<sequence>MAKIKILPIDALIIVDMQNDFMPGGTLPVPNALTIISAINKYIELFEKSNALIVATRDWHPPNHISFNTRGGPWPPHCIQNTWGAEFHKDLKLPRNTIVISKAFKEDKEAYSGFEDTELDNTLKSRNIKRLFIAGVATEYCVKATAEDGVKLGYQVFLLEDAIKGIDSPPGSEEKAIEDLMNKGVVAIKINDVIAK</sequence>
<protein>
    <recommendedName>
        <fullName evidence="6">nicotinamidase</fullName>
        <ecNumber evidence="6">3.5.1.19</ecNumber>
    </recommendedName>
    <alternativeName>
        <fullName evidence="7">Nicotinamide deamidase</fullName>
    </alternativeName>
</protein>
<dbReference type="EMBL" id="JASNVW010000001">
    <property type="protein sequence ID" value="MDK6028130.1"/>
    <property type="molecule type" value="Genomic_DNA"/>
</dbReference>
<evidence type="ECO:0000256" key="7">
    <source>
        <dbReference type="ARBA" id="ARBA00043224"/>
    </source>
</evidence>
<dbReference type="InterPro" id="IPR000868">
    <property type="entry name" value="Isochorismatase-like_dom"/>
</dbReference>
<evidence type="ECO:0000256" key="6">
    <source>
        <dbReference type="ARBA" id="ARBA00039017"/>
    </source>
</evidence>
<dbReference type="InterPro" id="IPR052347">
    <property type="entry name" value="Isochorismatase_Nicotinamidase"/>
</dbReference>
<dbReference type="Pfam" id="PF00857">
    <property type="entry name" value="Isochorismatase"/>
    <property type="match status" value="1"/>
</dbReference>
<dbReference type="PANTHER" id="PTHR11080:SF2">
    <property type="entry name" value="LD05707P"/>
    <property type="match status" value="1"/>
</dbReference>
<dbReference type="PANTHER" id="PTHR11080">
    <property type="entry name" value="PYRAZINAMIDASE/NICOTINAMIDASE"/>
    <property type="match status" value="1"/>
</dbReference>
<dbReference type="SUPFAM" id="SSF52499">
    <property type="entry name" value="Isochorismatase-like hydrolases"/>
    <property type="match status" value="1"/>
</dbReference>
<dbReference type="GO" id="GO:0046872">
    <property type="term" value="F:metal ion binding"/>
    <property type="evidence" value="ECO:0007669"/>
    <property type="project" value="UniProtKB-KW"/>
</dbReference>
<comment type="pathway">
    <text evidence="5">Cofactor biosynthesis; nicotinate biosynthesis; nicotinate from nicotinamide: step 1/1.</text>
</comment>
<proteinExistence type="inferred from homology"/>
<dbReference type="Gene3D" id="3.40.50.850">
    <property type="entry name" value="Isochorismatase-like"/>
    <property type="match status" value="1"/>
</dbReference>
<comment type="similarity">
    <text evidence="1">Belongs to the isochorismatase family.</text>
</comment>
<evidence type="ECO:0000256" key="4">
    <source>
        <dbReference type="ARBA" id="ARBA00022801"/>
    </source>
</evidence>
<evidence type="ECO:0000259" key="8">
    <source>
        <dbReference type="Pfam" id="PF00857"/>
    </source>
</evidence>
<name>A0ABD4Z4Q1_9CREN</name>
<keyword evidence="4" id="KW-0378">Hydrolase</keyword>
<evidence type="ECO:0000256" key="1">
    <source>
        <dbReference type="ARBA" id="ARBA00006336"/>
    </source>
</evidence>